<feature type="transmembrane region" description="Helical" evidence="1">
    <location>
        <begin position="35"/>
        <end position="56"/>
    </location>
</feature>
<keyword evidence="1" id="KW-1133">Transmembrane helix</keyword>
<sequence length="142" mass="16431">MQAQSVKNEGVENAQTFSPVFADADLTKYNSLLKLTAFVIQDFFFWWYIQMPVFYLQKYKRTLQVVNDQLSLGLLVKSFLVPWHRDYKFVGYFIGISMRVLYIPIALTAFMIVVVGYAAFIFGWILLPLLSVVMVILSPLIK</sequence>
<evidence type="ECO:0000256" key="1">
    <source>
        <dbReference type="SAM" id="Phobius"/>
    </source>
</evidence>
<dbReference type="EMBL" id="JAGQLM010000057">
    <property type="protein sequence ID" value="MCA9374978.1"/>
    <property type="molecule type" value="Genomic_DNA"/>
</dbReference>
<gene>
    <name evidence="2" type="ORF">KC622_01460</name>
</gene>
<keyword evidence="1" id="KW-0812">Transmembrane</keyword>
<reference evidence="2" key="2">
    <citation type="journal article" date="2021" name="Microbiome">
        <title>Successional dynamics and alternative stable states in a saline activated sludge microbial community over 9 years.</title>
        <authorList>
            <person name="Wang Y."/>
            <person name="Ye J."/>
            <person name="Ju F."/>
            <person name="Liu L."/>
            <person name="Boyd J.A."/>
            <person name="Deng Y."/>
            <person name="Parks D.H."/>
            <person name="Jiang X."/>
            <person name="Yin X."/>
            <person name="Woodcroft B.J."/>
            <person name="Tyson G.W."/>
            <person name="Hugenholtz P."/>
            <person name="Polz M.F."/>
            <person name="Zhang T."/>
        </authorList>
    </citation>
    <scope>NUCLEOTIDE SEQUENCE</scope>
    <source>
        <strain evidence="2">HKST-UBA16</strain>
    </source>
</reference>
<name>A0A955I1R0_9BACT</name>
<organism evidence="2 3">
    <name type="scientific">Candidatus Dojkabacteria bacterium</name>
    <dbReference type="NCBI Taxonomy" id="2099670"/>
    <lineage>
        <taxon>Bacteria</taxon>
        <taxon>Candidatus Dojkabacteria</taxon>
    </lineage>
</organism>
<keyword evidence="1" id="KW-0472">Membrane</keyword>
<evidence type="ECO:0000313" key="3">
    <source>
        <dbReference type="Proteomes" id="UP000748332"/>
    </source>
</evidence>
<feature type="transmembrane region" description="Helical" evidence="1">
    <location>
        <begin position="121"/>
        <end position="141"/>
    </location>
</feature>
<feature type="transmembrane region" description="Helical" evidence="1">
    <location>
        <begin position="89"/>
        <end position="115"/>
    </location>
</feature>
<accession>A0A955I1R0</accession>
<dbReference type="AlphaFoldDB" id="A0A955I1R0"/>
<protein>
    <submittedName>
        <fullName evidence="2">Uncharacterized protein</fullName>
    </submittedName>
</protein>
<proteinExistence type="predicted"/>
<comment type="caution">
    <text evidence="2">The sequence shown here is derived from an EMBL/GenBank/DDBJ whole genome shotgun (WGS) entry which is preliminary data.</text>
</comment>
<evidence type="ECO:0000313" key="2">
    <source>
        <dbReference type="EMBL" id="MCA9374978.1"/>
    </source>
</evidence>
<dbReference type="Proteomes" id="UP000748332">
    <property type="component" value="Unassembled WGS sequence"/>
</dbReference>
<reference evidence="2" key="1">
    <citation type="submission" date="2020-04" db="EMBL/GenBank/DDBJ databases">
        <authorList>
            <person name="Zhang T."/>
        </authorList>
    </citation>
    <scope>NUCLEOTIDE SEQUENCE</scope>
    <source>
        <strain evidence="2">HKST-UBA16</strain>
    </source>
</reference>